<name>A0A7S4QB51_9DINO</name>
<feature type="region of interest" description="Disordered" evidence="1">
    <location>
        <begin position="106"/>
        <end position="158"/>
    </location>
</feature>
<accession>A0A7S4QB51</accession>
<reference evidence="2" key="1">
    <citation type="submission" date="2021-01" db="EMBL/GenBank/DDBJ databases">
        <authorList>
            <person name="Corre E."/>
            <person name="Pelletier E."/>
            <person name="Niang G."/>
            <person name="Scheremetjew M."/>
            <person name="Finn R."/>
            <person name="Kale V."/>
            <person name="Holt S."/>
            <person name="Cochrane G."/>
            <person name="Meng A."/>
            <person name="Brown T."/>
            <person name="Cohen L."/>
        </authorList>
    </citation>
    <scope>NUCLEOTIDE SEQUENCE</scope>
    <source>
        <strain evidence="2">CCMP3105</strain>
    </source>
</reference>
<proteinExistence type="predicted"/>
<dbReference type="AlphaFoldDB" id="A0A7S4QB51"/>
<sequence length="158" mass="15830">MAYHTALLPQRLRTAPPWGSGPVPSTGLPPSFGSLRPSTGGGLLPSPPGGAGGHPGGARVLTERRAALRGVARLFGAPESLGVPQGTALVQPHGFNLQSAEFDPAALKRPRLPTTGSLRIPRTSAPADMLGSSASSQWPSTAHGRPGGLLASTPGGAA</sequence>
<feature type="compositionally biased region" description="Gly residues" evidence="1">
    <location>
        <begin position="39"/>
        <end position="56"/>
    </location>
</feature>
<gene>
    <name evidence="2" type="ORF">AMON00008_LOCUS16104</name>
</gene>
<feature type="region of interest" description="Disordered" evidence="1">
    <location>
        <begin position="12"/>
        <end position="58"/>
    </location>
</feature>
<evidence type="ECO:0000313" key="2">
    <source>
        <dbReference type="EMBL" id="CAE4576484.1"/>
    </source>
</evidence>
<dbReference type="EMBL" id="HBNR01024047">
    <property type="protein sequence ID" value="CAE4576484.1"/>
    <property type="molecule type" value="Transcribed_RNA"/>
</dbReference>
<organism evidence="2">
    <name type="scientific">Alexandrium monilatum</name>
    <dbReference type="NCBI Taxonomy" id="311494"/>
    <lineage>
        <taxon>Eukaryota</taxon>
        <taxon>Sar</taxon>
        <taxon>Alveolata</taxon>
        <taxon>Dinophyceae</taxon>
        <taxon>Gonyaulacales</taxon>
        <taxon>Pyrocystaceae</taxon>
        <taxon>Alexandrium</taxon>
    </lineage>
</organism>
<protein>
    <submittedName>
        <fullName evidence="2">Uncharacterized protein</fullName>
    </submittedName>
</protein>
<evidence type="ECO:0000256" key="1">
    <source>
        <dbReference type="SAM" id="MobiDB-lite"/>
    </source>
</evidence>